<organism evidence="2 3">
    <name type="scientific">Mycobacterium avium (strain 104)</name>
    <dbReference type="NCBI Taxonomy" id="243243"/>
    <lineage>
        <taxon>Bacteria</taxon>
        <taxon>Bacillati</taxon>
        <taxon>Actinomycetota</taxon>
        <taxon>Actinomycetes</taxon>
        <taxon>Mycobacteriales</taxon>
        <taxon>Mycobacteriaceae</taxon>
        <taxon>Mycobacterium</taxon>
        <taxon>Mycobacterium avium complex (MAC)</taxon>
    </lineage>
</organism>
<dbReference type="KEGG" id="mav:MAV_0258"/>
<dbReference type="AlphaFoldDB" id="A0A0H2ZUC1"/>
<dbReference type="Proteomes" id="UP000001574">
    <property type="component" value="Chromosome"/>
</dbReference>
<evidence type="ECO:0000313" key="3">
    <source>
        <dbReference type="Proteomes" id="UP000001574"/>
    </source>
</evidence>
<feature type="transmembrane region" description="Helical" evidence="1">
    <location>
        <begin position="12"/>
        <end position="33"/>
    </location>
</feature>
<keyword evidence="1" id="KW-0812">Transmembrane</keyword>
<keyword evidence="1" id="KW-0472">Membrane</keyword>
<gene>
    <name evidence="2" type="ordered locus">MAV_0258</name>
</gene>
<evidence type="ECO:0000313" key="2">
    <source>
        <dbReference type="EMBL" id="ABK66049.1"/>
    </source>
</evidence>
<evidence type="ECO:0000256" key="1">
    <source>
        <dbReference type="SAM" id="Phobius"/>
    </source>
</evidence>
<reference evidence="2 3" key="1">
    <citation type="submission" date="2006-10" db="EMBL/GenBank/DDBJ databases">
        <authorList>
            <person name="Fleischmann R.D."/>
            <person name="Dodson R.J."/>
            <person name="Haft D.H."/>
            <person name="Merkel J.S."/>
            <person name="Nelson W.C."/>
            <person name="Fraser C.M."/>
        </authorList>
    </citation>
    <scope>NUCLEOTIDE SEQUENCE [LARGE SCALE GENOMIC DNA]</scope>
    <source>
        <strain evidence="2 3">104</strain>
    </source>
</reference>
<protein>
    <submittedName>
        <fullName evidence="2">Uncharacterized protein</fullName>
    </submittedName>
</protein>
<dbReference type="RefSeq" id="WP_011723428.1">
    <property type="nucleotide sequence ID" value="NC_008595.1"/>
</dbReference>
<keyword evidence="1" id="KW-1133">Transmembrane helix</keyword>
<dbReference type="HOGENOM" id="CLU_2317196_0_0_11"/>
<accession>A0A0H2ZUC1</accession>
<sequence length="99" mass="10623">MNIKRILADPITHFALLVIGAVVATALVTYNFFPRHEEGVAPPASVYQASVDGVCSTVVHGFNSDEVWAGPLHGGELRRVDPRAVGVTGCRTDPDPSRR</sequence>
<name>A0A0H2ZUC1_MYCA1</name>
<dbReference type="EMBL" id="CP000479">
    <property type="protein sequence ID" value="ABK66049.1"/>
    <property type="molecule type" value="Genomic_DNA"/>
</dbReference>
<proteinExistence type="predicted"/>